<sequence>MEPPVTPKPMPASSPNLPINHTDNLFGIVYITLTGVIDMIIPATGLWFWMRKSFSYLVKLAPLLWWALPTKNMACMIPENKRPVAQAWISEKTAQRHQVSHQGTQDPQAEAFILKKGYP</sequence>
<name>A0ACC2RFZ4_9FUNG</name>
<dbReference type="Proteomes" id="UP001165960">
    <property type="component" value="Unassembled WGS sequence"/>
</dbReference>
<accession>A0ACC2RFZ4</accession>
<proteinExistence type="predicted"/>
<reference evidence="1" key="1">
    <citation type="submission" date="2022-04" db="EMBL/GenBank/DDBJ databases">
        <title>Genome of the entomopathogenic fungus Entomophthora muscae.</title>
        <authorList>
            <person name="Elya C."/>
            <person name="Lovett B.R."/>
            <person name="Lee E."/>
            <person name="Macias A.M."/>
            <person name="Hajek A.E."/>
            <person name="De Bivort B.L."/>
            <person name="Kasson M.T."/>
            <person name="De Fine Licht H.H."/>
            <person name="Stajich J.E."/>
        </authorList>
    </citation>
    <scope>NUCLEOTIDE SEQUENCE</scope>
    <source>
        <strain evidence="1">Berkeley</strain>
    </source>
</reference>
<organism evidence="1 2">
    <name type="scientific">Entomophthora muscae</name>
    <dbReference type="NCBI Taxonomy" id="34485"/>
    <lineage>
        <taxon>Eukaryota</taxon>
        <taxon>Fungi</taxon>
        <taxon>Fungi incertae sedis</taxon>
        <taxon>Zoopagomycota</taxon>
        <taxon>Entomophthoromycotina</taxon>
        <taxon>Entomophthoromycetes</taxon>
        <taxon>Entomophthorales</taxon>
        <taxon>Entomophthoraceae</taxon>
        <taxon>Entomophthora</taxon>
    </lineage>
</organism>
<evidence type="ECO:0000313" key="1">
    <source>
        <dbReference type="EMBL" id="KAJ9049008.1"/>
    </source>
</evidence>
<dbReference type="EMBL" id="QTSX02007287">
    <property type="protein sequence ID" value="KAJ9049008.1"/>
    <property type="molecule type" value="Genomic_DNA"/>
</dbReference>
<gene>
    <name evidence="1" type="ORF">DSO57_1028949</name>
</gene>
<evidence type="ECO:0000313" key="2">
    <source>
        <dbReference type="Proteomes" id="UP001165960"/>
    </source>
</evidence>
<keyword evidence="2" id="KW-1185">Reference proteome</keyword>
<comment type="caution">
    <text evidence="1">The sequence shown here is derived from an EMBL/GenBank/DDBJ whole genome shotgun (WGS) entry which is preliminary data.</text>
</comment>
<protein>
    <submittedName>
        <fullName evidence="1">Uncharacterized protein</fullName>
    </submittedName>
</protein>